<feature type="transmembrane region" description="Helical" evidence="6">
    <location>
        <begin position="255"/>
        <end position="274"/>
    </location>
</feature>
<dbReference type="GO" id="GO:0022857">
    <property type="term" value="F:transmembrane transporter activity"/>
    <property type="evidence" value="ECO:0007669"/>
    <property type="project" value="InterPro"/>
</dbReference>
<keyword evidence="3 6" id="KW-0812">Transmembrane</keyword>
<feature type="transmembrane region" description="Helical" evidence="6">
    <location>
        <begin position="64"/>
        <end position="87"/>
    </location>
</feature>
<dbReference type="InterPro" id="IPR011701">
    <property type="entry name" value="MFS"/>
</dbReference>
<dbReference type="InterPro" id="IPR020846">
    <property type="entry name" value="MFS_dom"/>
</dbReference>
<evidence type="ECO:0000256" key="4">
    <source>
        <dbReference type="ARBA" id="ARBA00022989"/>
    </source>
</evidence>
<evidence type="ECO:0000256" key="6">
    <source>
        <dbReference type="SAM" id="Phobius"/>
    </source>
</evidence>
<evidence type="ECO:0000313" key="8">
    <source>
        <dbReference type="EMBL" id="KAG7153926.1"/>
    </source>
</evidence>
<accession>A0A8J5JBD4</accession>
<reference evidence="8" key="1">
    <citation type="journal article" date="2021" name="Sci. Adv.">
        <title>The American lobster genome reveals insights on longevity, neural, and immune adaptations.</title>
        <authorList>
            <person name="Polinski J.M."/>
            <person name="Zimin A.V."/>
            <person name="Clark K.F."/>
            <person name="Kohn A.B."/>
            <person name="Sadowski N."/>
            <person name="Timp W."/>
            <person name="Ptitsyn A."/>
            <person name="Khanna P."/>
            <person name="Romanova D.Y."/>
            <person name="Williams P."/>
            <person name="Greenwood S.J."/>
            <person name="Moroz L.L."/>
            <person name="Walt D.R."/>
            <person name="Bodnar A.G."/>
        </authorList>
    </citation>
    <scope>NUCLEOTIDE SEQUENCE</scope>
    <source>
        <strain evidence="8">GMGI-L3</strain>
    </source>
</reference>
<dbReference type="GO" id="GO:0005765">
    <property type="term" value="C:lysosomal membrane"/>
    <property type="evidence" value="ECO:0007669"/>
    <property type="project" value="TreeGrafter"/>
</dbReference>
<dbReference type="Proteomes" id="UP000747542">
    <property type="component" value="Unassembled WGS sequence"/>
</dbReference>
<feature type="domain" description="Major facilitator superfamily (MFS) profile" evidence="7">
    <location>
        <begin position="62"/>
        <end position="347"/>
    </location>
</feature>
<dbReference type="GO" id="GO:0012505">
    <property type="term" value="C:endomembrane system"/>
    <property type="evidence" value="ECO:0007669"/>
    <property type="project" value="UniProtKB-SubCell"/>
</dbReference>
<evidence type="ECO:0000256" key="2">
    <source>
        <dbReference type="ARBA" id="ARBA00022448"/>
    </source>
</evidence>
<keyword evidence="2" id="KW-0813">Transport</keyword>
<dbReference type="Gene3D" id="1.20.1250.20">
    <property type="entry name" value="MFS general substrate transporter like domains"/>
    <property type="match status" value="1"/>
</dbReference>
<feature type="transmembrane region" description="Helical" evidence="6">
    <location>
        <begin position="99"/>
        <end position="122"/>
    </location>
</feature>
<dbReference type="PANTHER" id="PTHR23510">
    <property type="entry name" value="INNER MEMBRANE TRANSPORT PROTEIN YAJR"/>
    <property type="match status" value="1"/>
</dbReference>
<evidence type="ECO:0000256" key="1">
    <source>
        <dbReference type="ARBA" id="ARBA00004127"/>
    </source>
</evidence>
<evidence type="ECO:0000313" key="9">
    <source>
        <dbReference type="Proteomes" id="UP000747542"/>
    </source>
</evidence>
<feature type="transmembrane region" description="Helical" evidence="6">
    <location>
        <begin position="161"/>
        <end position="181"/>
    </location>
</feature>
<comment type="subcellular location">
    <subcellularLocation>
        <location evidence="1">Endomembrane system</location>
        <topology evidence="1">Multi-pass membrane protein</topology>
    </subcellularLocation>
</comment>
<dbReference type="AlphaFoldDB" id="A0A8J5JBD4"/>
<evidence type="ECO:0000256" key="5">
    <source>
        <dbReference type="ARBA" id="ARBA00023136"/>
    </source>
</evidence>
<organism evidence="8 9">
    <name type="scientific">Homarus americanus</name>
    <name type="common">American lobster</name>
    <dbReference type="NCBI Taxonomy" id="6706"/>
    <lineage>
        <taxon>Eukaryota</taxon>
        <taxon>Metazoa</taxon>
        <taxon>Ecdysozoa</taxon>
        <taxon>Arthropoda</taxon>
        <taxon>Crustacea</taxon>
        <taxon>Multicrustacea</taxon>
        <taxon>Malacostraca</taxon>
        <taxon>Eumalacostraca</taxon>
        <taxon>Eucarida</taxon>
        <taxon>Decapoda</taxon>
        <taxon>Pleocyemata</taxon>
        <taxon>Astacidea</taxon>
        <taxon>Nephropoidea</taxon>
        <taxon>Nephropidae</taxon>
        <taxon>Homarus</taxon>
    </lineage>
</organism>
<dbReference type="PANTHER" id="PTHR23510:SF3">
    <property type="entry name" value="MAJOR FACILITATOR SUPERFAMILY DOMAIN-CONTAINING PROTEIN 8"/>
    <property type="match status" value="1"/>
</dbReference>
<evidence type="ECO:0000259" key="7">
    <source>
        <dbReference type="PROSITE" id="PS50850"/>
    </source>
</evidence>
<keyword evidence="5 6" id="KW-0472">Membrane</keyword>
<feature type="transmembrane region" description="Helical" evidence="6">
    <location>
        <begin position="193"/>
        <end position="220"/>
    </location>
</feature>
<sequence length="347" mass="37688">MPSRVADSREEEARGEVLLKPSSDIVTFQASNGGGVADHLFEEQEPNWVLETLAERQARRRSHYVIYLTTFVMSIGFSIVLTGVWPYLQQLDPGSSKVYFGWVVAANPLGQMLASPLLGWWANRAKSNRRCFQLSLTVFAIGNGLYAILSVFGSAALPIMFVSRFLVGISSANIAIVRSYISTSTTTSERTTAVALTSAAQGLGFIIGPAVQAALAVAFAHTSPNSSNSTLTNGTMSETLVDTDAPTIELNMYSATGWIGVFLGVTNLFLFFPCTYQEHPIAAREAQLQRRLNRDESTKLPKPDYVPLALAMVLLLILCLVPDALSVVSWSSNELPDYGVSSHKSLI</sequence>
<proteinExistence type="predicted"/>
<dbReference type="InterPro" id="IPR051068">
    <property type="entry name" value="MFS_Domain-Containing_Protein"/>
</dbReference>
<dbReference type="EMBL" id="JAHLQT010046276">
    <property type="protein sequence ID" value="KAG7153926.1"/>
    <property type="molecule type" value="Genomic_DNA"/>
</dbReference>
<dbReference type="PROSITE" id="PS50850">
    <property type="entry name" value="MFS"/>
    <property type="match status" value="1"/>
</dbReference>
<feature type="transmembrane region" description="Helical" evidence="6">
    <location>
        <begin position="305"/>
        <end position="325"/>
    </location>
</feature>
<dbReference type="Pfam" id="PF07690">
    <property type="entry name" value="MFS_1"/>
    <property type="match status" value="1"/>
</dbReference>
<evidence type="ECO:0000256" key="3">
    <source>
        <dbReference type="ARBA" id="ARBA00022692"/>
    </source>
</evidence>
<keyword evidence="4 6" id="KW-1133">Transmembrane helix</keyword>
<keyword evidence="9" id="KW-1185">Reference proteome</keyword>
<name>A0A8J5JBD4_HOMAM</name>
<comment type="caution">
    <text evidence="8">The sequence shown here is derived from an EMBL/GenBank/DDBJ whole genome shotgun (WGS) entry which is preliminary data.</text>
</comment>
<gene>
    <name evidence="8" type="primary">Mfsd8-L3</name>
    <name evidence="8" type="ORF">Hamer_G017751</name>
</gene>
<dbReference type="InterPro" id="IPR036259">
    <property type="entry name" value="MFS_trans_sf"/>
</dbReference>
<protein>
    <submittedName>
        <fullName evidence="8">Major facilitator superfamily domain-containing protein 8-like 3</fullName>
    </submittedName>
</protein>
<dbReference type="SUPFAM" id="SSF103473">
    <property type="entry name" value="MFS general substrate transporter"/>
    <property type="match status" value="1"/>
</dbReference>
<feature type="transmembrane region" description="Helical" evidence="6">
    <location>
        <begin position="134"/>
        <end position="155"/>
    </location>
</feature>